<evidence type="ECO:0000256" key="5">
    <source>
        <dbReference type="ARBA" id="ARBA00023002"/>
    </source>
</evidence>
<dbReference type="InterPro" id="IPR001128">
    <property type="entry name" value="Cyt_P450"/>
</dbReference>
<dbReference type="PRINTS" id="PR00385">
    <property type="entry name" value="P450"/>
</dbReference>
<comment type="pathway">
    <text evidence="1">Antibiotic biosynthesis; vancomycin biosynthesis.</text>
</comment>
<dbReference type="KEGG" id="aab:A4R43_14115"/>
<dbReference type="Pfam" id="PF00067">
    <property type="entry name" value="p450"/>
    <property type="match status" value="1"/>
</dbReference>
<dbReference type="Proteomes" id="UP000250434">
    <property type="component" value="Chromosome"/>
</dbReference>
<dbReference type="GO" id="GO:0006707">
    <property type="term" value="P:cholesterol catabolic process"/>
    <property type="evidence" value="ECO:0007669"/>
    <property type="project" value="TreeGrafter"/>
</dbReference>
<comment type="function">
    <text evidence="8">Involved in the coupling of aromatic side chains of the heptapeptide of vancomycin.</text>
</comment>
<dbReference type="InterPro" id="IPR017972">
    <property type="entry name" value="Cyt_P450_CS"/>
</dbReference>
<keyword evidence="6 9" id="KW-0408">Iron</keyword>
<evidence type="ECO:0000256" key="1">
    <source>
        <dbReference type="ARBA" id="ARBA00004660"/>
    </source>
</evidence>
<evidence type="ECO:0000313" key="11">
    <source>
        <dbReference type="Proteomes" id="UP000250434"/>
    </source>
</evidence>
<dbReference type="AlphaFoldDB" id="A0A344LKB0"/>
<evidence type="ECO:0000256" key="6">
    <source>
        <dbReference type="ARBA" id="ARBA00023004"/>
    </source>
</evidence>
<evidence type="ECO:0000256" key="2">
    <source>
        <dbReference type="ARBA" id="ARBA00010617"/>
    </source>
</evidence>
<dbReference type="PANTHER" id="PTHR46696">
    <property type="entry name" value="P450, PUTATIVE (EUROFUNG)-RELATED"/>
    <property type="match status" value="1"/>
</dbReference>
<dbReference type="PROSITE" id="PS00086">
    <property type="entry name" value="CYTOCHROME_P450"/>
    <property type="match status" value="1"/>
</dbReference>
<dbReference type="InterPro" id="IPR036396">
    <property type="entry name" value="Cyt_P450_sf"/>
</dbReference>
<evidence type="ECO:0000313" key="10">
    <source>
        <dbReference type="EMBL" id="AXB48484.1"/>
    </source>
</evidence>
<dbReference type="PANTHER" id="PTHR46696:SF4">
    <property type="entry name" value="BIOTIN BIOSYNTHESIS CYTOCHROME P450"/>
    <property type="match status" value="1"/>
</dbReference>
<dbReference type="GO" id="GO:0005506">
    <property type="term" value="F:iron ion binding"/>
    <property type="evidence" value="ECO:0007669"/>
    <property type="project" value="InterPro"/>
</dbReference>
<name>A0A344LKB0_9PSEU</name>
<dbReference type="EMBL" id="CP015163">
    <property type="protein sequence ID" value="AXB48484.1"/>
    <property type="molecule type" value="Genomic_DNA"/>
</dbReference>
<dbReference type="GO" id="GO:0036199">
    <property type="term" value="F:cholest-4-en-3-one 26-monooxygenase activity"/>
    <property type="evidence" value="ECO:0007669"/>
    <property type="project" value="TreeGrafter"/>
</dbReference>
<gene>
    <name evidence="10" type="ORF">A4R43_14115</name>
</gene>
<evidence type="ECO:0000256" key="3">
    <source>
        <dbReference type="ARBA" id="ARBA00022617"/>
    </source>
</evidence>
<dbReference type="GO" id="GO:0008395">
    <property type="term" value="F:steroid hydroxylase activity"/>
    <property type="evidence" value="ECO:0007669"/>
    <property type="project" value="TreeGrafter"/>
</dbReference>
<proteinExistence type="inferred from homology"/>
<keyword evidence="11" id="KW-1185">Reference proteome</keyword>
<evidence type="ECO:0000256" key="8">
    <source>
        <dbReference type="ARBA" id="ARBA00055433"/>
    </source>
</evidence>
<reference evidence="10 11" key="1">
    <citation type="submission" date="2016-04" db="EMBL/GenBank/DDBJ databases">
        <title>Complete genome sequence and analysis of deep-sea sediment isolate, Amycolatopsis sp. WP1.</title>
        <authorList>
            <person name="Wang H."/>
            <person name="Chen S."/>
            <person name="Wu Q."/>
        </authorList>
    </citation>
    <scope>NUCLEOTIDE SEQUENCE [LARGE SCALE GENOMIC DNA]</scope>
    <source>
        <strain evidence="10 11">WP1</strain>
    </source>
</reference>
<organism evidence="10 11">
    <name type="scientific">Amycolatopsis albispora</name>
    <dbReference type="NCBI Taxonomy" id="1804986"/>
    <lineage>
        <taxon>Bacteria</taxon>
        <taxon>Bacillati</taxon>
        <taxon>Actinomycetota</taxon>
        <taxon>Actinomycetes</taxon>
        <taxon>Pseudonocardiales</taxon>
        <taxon>Pseudonocardiaceae</taxon>
        <taxon>Amycolatopsis</taxon>
    </lineage>
</organism>
<evidence type="ECO:0000256" key="7">
    <source>
        <dbReference type="ARBA" id="ARBA00023033"/>
    </source>
</evidence>
<dbReference type="InterPro" id="IPR002397">
    <property type="entry name" value="Cyt_P450_B"/>
</dbReference>
<comment type="similarity">
    <text evidence="2 9">Belongs to the cytochrome P450 family.</text>
</comment>
<evidence type="ECO:0000256" key="4">
    <source>
        <dbReference type="ARBA" id="ARBA00022723"/>
    </source>
</evidence>
<sequence length="427" mass="47329">MTLSDARLSTRIAIERAGTWLLRATGDEFIRLSVGAQPDPYPAYARLRARESLYRNKLGAVTATFEHCNLVLRDRRFGVQRTDGRLPRFFDTLAMARGPEVVQSFLELDPPDHTRLRKLSRPAFGPARLDGYRPLIESITHDLLDRATAKDNFDLIADFAGPLPIRVISELLGIPPVDTDRFLGYGRVLAQALDGITSLRLARELRTATDEMYALFRTLMAAKREHPEADVLTQLTEAHDAGELTLPELLATCELLLVAGFETTVNLIGNSTFALLNHPGQWGLLRDDPGLARAAAEETLRYDPPVQQTVRVAHEKVELAGTRIRENELVFVMIGATGRDPAVFANPEVFDITRTPEREHLAFSSGIHYCLGAPLARLEAEIALRALAERLPDLALDGTPRRRPSAGIRGLLRLPVRASHGKPLMVP</sequence>
<dbReference type="PRINTS" id="PR00359">
    <property type="entry name" value="BP450"/>
</dbReference>
<keyword evidence="5 9" id="KW-0560">Oxidoreductase</keyword>
<keyword evidence="4 9" id="KW-0479">Metal-binding</keyword>
<dbReference type="GO" id="GO:0020037">
    <property type="term" value="F:heme binding"/>
    <property type="evidence" value="ECO:0007669"/>
    <property type="project" value="InterPro"/>
</dbReference>
<dbReference type="CDD" id="cd20625">
    <property type="entry name" value="CYP164-like"/>
    <property type="match status" value="1"/>
</dbReference>
<keyword evidence="3 9" id="KW-0349">Heme</keyword>
<evidence type="ECO:0000256" key="9">
    <source>
        <dbReference type="RuleBase" id="RU000461"/>
    </source>
</evidence>
<accession>A0A344LKB0</accession>
<keyword evidence="7 9" id="KW-0503">Monooxygenase</keyword>
<dbReference type="Gene3D" id="1.10.630.10">
    <property type="entry name" value="Cytochrome P450"/>
    <property type="match status" value="1"/>
</dbReference>
<protein>
    <submittedName>
        <fullName evidence="10">Cytochrome</fullName>
    </submittedName>
</protein>
<dbReference type="SUPFAM" id="SSF48264">
    <property type="entry name" value="Cytochrome P450"/>
    <property type="match status" value="1"/>
</dbReference>
<dbReference type="FunFam" id="1.10.630.10:FF:000018">
    <property type="entry name" value="Cytochrome P450 monooxygenase"/>
    <property type="match status" value="1"/>
</dbReference>